<organism evidence="1 2">
    <name type="scientific">Intrasporangium calvum</name>
    <dbReference type="NCBI Taxonomy" id="53358"/>
    <lineage>
        <taxon>Bacteria</taxon>
        <taxon>Bacillati</taxon>
        <taxon>Actinomycetota</taxon>
        <taxon>Actinomycetes</taxon>
        <taxon>Micrococcales</taxon>
        <taxon>Intrasporangiaceae</taxon>
        <taxon>Intrasporangium</taxon>
    </lineage>
</organism>
<name>A0ABT5GF44_9MICO</name>
<protein>
    <submittedName>
        <fullName evidence="1">Uncharacterized protein</fullName>
    </submittedName>
</protein>
<dbReference type="RefSeq" id="WP_272461021.1">
    <property type="nucleotide sequence ID" value="NZ_JAPFQL010000011.1"/>
</dbReference>
<proteinExistence type="predicted"/>
<sequence>MGPPIVAGSPPEPAEFSYRVLCDPMIVVTPDREAVTNADLADPH</sequence>
<dbReference type="EMBL" id="JAPFQL010000011">
    <property type="protein sequence ID" value="MDC5696445.1"/>
    <property type="molecule type" value="Genomic_DNA"/>
</dbReference>
<keyword evidence="2" id="KW-1185">Reference proteome</keyword>
<reference evidence="1 2" key="1">
    <citation type="submission" date="2022-11" db="EMBL/GenBank/DDBJ databases">
        <title>Anaerobic phenanthrene biodegradation by a DNRA strain PheN6.</title>
        <authorList>
            <person name="Zhang Z."/>
        </authorList>
    </citation>
    <scope>NUCLEOTIDE SEQUENCE [LARGE SCALE GENOMIC DNA]</scope>
    <source>
        <strain evidence="1 2">PheN6</strain>
    </source>
</reference>
<dbReference type="Proteomes" id="UP001150259">
    <property type="component" value="Unassembled WGS sequence"/>
</dbReference>
<evidence type="ECO:0000313" key="2">
    <source>
        <dbReference type="Proteomes" id="UP001150259"/>
    </source>
</evidence>
<gene>
    <name evidence="1" type="ORF">OO014_04185</name>
</gene>
<evidence type="ECO:0000313" key="1">
    <source>
        <dbReference type="EMBL" id="MDC5696445.1"/>
    </source>
</evidence>
<comment type="caution">
    <text evidence="1">The sequence shown here is derived from an EMBL/GenBank/DDBJ whole genome shotgun (WGS) entry which is preliminary data.</text>
</comment>
<accession>A0ABT5GF44</accession>